<dbReference type="GO" id="GO:0005886">
    <property type="term" value="C:plasma membrane"/>
    <property type="evidence" value="ECO:0007669"/>
    <property type="project" value="UniProtKB-SubCell"/>
</dbReference>
<evidence type="ECO:0000256" key="5">
    <source>
        <dbReference type="ARBA" id="ARBA00022989"/>
    </source>
</evidence>
<keyword evidence="5 8" id="KW-1133">Transmembrane helix</keyword>
<comment type="cofactor">
    <cofactor evidence="7">
        <name>Mg(2+)</name>
        <dbReference type="ChEBI" id="CHEBI:18420"/>
    </cofactor>
</comment>
<evidence type="ECO:0000313" key="9">
    <source>
        <dbReference type="EMBL" id="SIS98429.1"/>
    </source>
</evidence>
<feature type="transmembrane region" description="Helical" evidence="8">
    <location>
        <begin position="77"/>
        <end position="94"/>
    </location>
</feature>
<evidence type="ECO:0000256" key="4">
    <source>
        <dbReference type="ARBA" id="ARBA00022692"/>
    </source>
</evidence>
<feature type="transmembrane region" description="Helical" evidence="8">
    <location>
        <begin position="327"/>
        <end position="347"/>
    </location>
</feature>
<feature type="transmembrane region" description="Helical" evidence="8">
    <location>
        <begin position="6"/>
        <end position="27"/>
    </location>
</feature>
<dbReference type="InterPro" id="IPR000715">
    <property type="entry name" value="Glycosyl_transferase_4"/>
</dbReference>
<protein>
    <submittedName>
        <fullName evidence="9">UDP-GlcNAc:undecaprenyl-phosphate GlcNAc-1-phosphate transferase</fullName>
    </submittedName>
</protein>
<dbReference type="GO" id="GO:0009103">
    <property type="term" value="P:lipopolysaccharide biosynthetic process"/>
    <property type="evidence" value="ECO:0007669"/>
    <property type="project" value="TreeGrafter"/>
</dbReference>
<feature type="transmembrane region" description="Helical" evidence="8">
    <location>
        <begin position="106"/>
        <end position="123"/>
    </location>
</feature>
<evidence type="ECO:0000256" key="6">
    <source>
        <dbReference type="ARBA" id="ARBA00023136"/>
    </source>
</evidence>
<reference evidence="10" key="1">
    <citation type="submission" date="2017-01" db="EMBL/GenBank/DDBJ databases">
        <authorList>
            <person name="Varghese N."/>
            <person name="Submissions S."/>
        </authorList>
    </citation>
    <scope>NUCLEOTIDE SEQUENCE [LARGE SCALE GENOMIC DNA]</scope>
    <source>
        <strain evidence="10">DSM 21054</strain>
    </source>
</reference>
<evidence type="ECO:0000313" key="10">
    <source>
        <dbReference type="Proteomes" id="UP000186917"/>
    </source>
</evidence>
<keyword evidence="7" id="KW-0460">Magnesium</keyword>
<comment type="subcellular location">
    <subcellularLocation>
        <location evidence="1">Cell membrane</location>
        <topology evidence="1">Multi-pass membrane protein</topology>
    </subcellularLocation>
</comment>
<feature type="transmembrane region" description="Helical" evidence="8">
    <location>
        <begin position="247"/>
        <end position="268"/>
    </location>
</feature>
<dbReference type="InterPro" id="IPR018480">
    <property type="entry name" value="PNAcMuramoyl-5peptid_Trfase_CS"/>
</dbReference>
<dbReference type="PROSITE" id="PS01348">
    <property type="entry name" value="MRAY_2"/>
    <property type="match status" value="1"/>
</dbReference>
<dbReference type="Pfam" id="PF00953">
    <property type="entry name" value="Glycos_transf_4"/>
    <property type="match status" value="1"/>
</dbReference>
<dbReference type="CDD" id="cd06853">
    <property type="entry name" value="GT_WecA_like"/>
    <property type="match status" value="1"/>
</dbReference>
<feature type="binding site" evidence="7">
    <location>
        <position position="156"/>
    </location>
    <ligand>
        <name>Mg(2+)</name>
        <dbReference type="ChEBI" id="CHEBI:18420"/>
    </ligand>
</feature>
<evidence type="ECO:0000256" key="3">
    <source>
        <dbReference type="ARBA" id="ARBA00022679"/>
    </source>
</evidence>
<dbReference type="PANTHER" id="PTHR22926">
    <property type="entry name" value="PHOSPHO-N-ACETYLMURAMOYL-PENTAPEPTIDE-TRANSFERASE"/>
    <property type="match status" value="1"/>
</dbReference>
<dbReference type="EMBL" id="FTOR01000002">
    <property type="protein sequence ID" value="SIS98429.1"/>
    <property type="molecule type" value="Genomic_DNA"/>
</dbReference>
<keyword evidence="6 8" id="KW-0472">Membrane</keyword>
<feature type="transmembrane region" description="Helical" evidence="8">
    <location>
        <begin position="188"/>
        <end position="207"/>
    </location>
</feature>
<organism evidence="9 10">
    <name type="scientific">Filimonas lacunae</name>
    <dbReference type="NCBI Taxonomy" id="477680"/>
    <lineage>
        <taxon>Bacteria</taxon>
        <taxon>Pseudomonadati</taxon>
        <taxon>Bacteroidota</taxon>
        <taxon>Chitinophagia</taxon>
        <taxon>Chitinophagales</taxon>
        <taxon>Chitinophagaceae</taxon>
        <taxon>Filimonas</taxon>
    </lineage>
</organism>
<evidence type="ECO:0000256" key="8">
    <source>
        <dbReference type="SAM" id="Phobius"/>
    </source>
</evidence>
<keyword evidence="4 8" id="KW-0812">Transmembrane</keyword>
<name>A0A173MGY9_9BACT</name>
<gene>
    <name evidence="9" type="ORF">SAMN05421788_102485</name>
</gene>
<dbReference type="GO" id="GO:0044038">
    <property type="term" value="P:cell wall macromolecule biosynthetic process"/>
    <property type="evidence" value="ECO:0007669"/>
    <property type="project" value="TreeGrafter"/>
</dbReference>
<dbReference type="GO" id="GO:0071555">
    <property type="term" value="P:cell wall organization"/>
    <property type="evidence" value="ECO:0007669"/>
    <property type="project" value="TreeGrafter"/>
</dbReference>
<feature type="transmembrane region" description="Helical" evidence="8">
    <location>
        <begin position="164"/>
        <end position="182"/>
    </location>
</feature>
<evidence type="ECO:0000256" key="2">
    <source>
        <dbReference type="ARBA" id="ARBA00022475"/>
    </source>
</evidence>
<dbReference type="KEGG" id="fln:FLA_2902"/>
<evidence type="ECO:0000256" key="1">
    <source>
        <dbReference type="ARBA" id="ARBA00004651"/>
    </source>
</evidence>
<keyword evidence="2" id="KW-1003">Cell membrane</keyword>
<accession>A0A173MGY9</accession>
<keyword evidence="10" id="KW-1185">Reference proteome</keyword>
<feature type="transmembrane region" description="Helical" evidence="8">
    <location>
        <begin position="138"/>
        <end position="157"/>
    </location>
</feature>
<dbReference type="GO" id="GO:0046872">
    <property type="term" value="F:metal ion binding"/>
    <property type="evidence" value="ECO:0007669"/>
    <property type="project" value="UniProtKB-KW"/>
</dbReference>
<dbReference type="PANTHER" id="PTHR22926:SF3">
    <property type="entry name" value="UNDECAPRENYL-PHOSPHATE ALPHA-N-ACETYLGLUCOSAMINYL 1-PHOSPHATE TRANSFERASE"/>
    <property type="match status" value="1"/>
</dbReference>
<feature type="binding site" evidence="7">
    <location>
        <position position="216"/>
    </location>
    <ligand>
        <name>Mg(2+)</name>
        <dbReference type="ChEBI" id="CHEBI:18420"/>
    </ligand>
</feature>
<dbReference type="AlphaFoldDB" id="A0A173MGY9"/>
<dbReference type="STRING" id="477680.SAMN05421788_102485"/>
<dbReference type="RefSeq" id="WP_076378262.1">
    <property type="nucleotide sequence ID" value="NZ_AP017422.1"/>
</dbReference>
<sequence length="362" mass="39886">MKPELIQVLLAAGCSLIAALILFPLFIKISAPLGLVDKPDYRKIHRKPVPAVGGLVIASVLVVAALCSSALRSFMMSQAAMVTSMFVLAVTGMVDDRCNLPAMLRLLIQVGCAVAMAATGIRLESLHGLLGIQQLPPVASWLMTIFIITGVTNAFNLIDGIDGLAGSLSLANMVLLSVMSLVMHRLNWLLLLLPLIAALLVFLQYNWRPAKVFMGDSGSLLFGFFIATMGVHFIKEAQSVNIATCKLFTVVVTGYCMIPVMDALRVFYGRIKNGVSPFQADRTHLHHLLLKHHLLHSRATTKLLFMHLGMVLLSALASRFISVQWIIVAQAIWVLFFVWVVNTMSCFQRWYRFIKKRELAVG</sequence>
<keyword evidence="7" id="KW-0479">Metal-binding</keyword>
<feature type="transmembrane region" description="Helical" evidence="8">
    <location>
        <begin position="48"/>
        <end position="71"/>
    </location>
</feature>
<evidence type="ECO:0000256" key="7">
    <source>
        <dbReference type="PIRSR" id="PIRSR600715-1"/>
    </source>
</evidence>
<dbReference type="Proteomes" id="UP000186917">
    <property type="component" value="Unassembled WGS sequence"/>
</dbReference>
<dbReference type="OrthoDB" id="9783652at2"/>
<feature type="transmembrane region" description="Helical" evidence="8">
    <location>
        <begin position="303"/>
        <end position="321"/>
    </location>
</feature>
<feature type="transmembrane region" description="Helical" evidence="8">
    <location>
        <begin position="219"/>
        <end position="235"/>
    </location>
</feature>
<keyword evidence="3 9" id="KW-0808">Transferase</keyword>
<dbReference type="GO" id="GO:0016780">
    <property type="term" value="F:phosphotransferase activity, for other substituted phosphate groups"/>
    <property type="evidence" value="ECO:0007669"/>
    <property type="project" value="InterPro"/>
</dbReference>
<proteinExistence type="predicted"/>